<comment type="caution">
    <text evidence="1">The sequence shown here is derived from an EMBL/GenBank/DDBJ whole genome shotgun (WGS) entry which is preliminary data.</text>
</comment>
<sequence>MPLVPLPLSLLNKLDQQALPFELLDMDHIYIYMHMDLALDREWDLGLGLDLTNKVVVKKVVALGQWDMNHDLVKPALYPLRIRCVLNVFLHLGLLGEIYQAF</sequence>
<accession>A0A101LZ12</accession>
<dbReference type="EMBL" id="LKAM01000006">
    <property type="protein sequence ID" value="KUM47965.1"/>
    <property type="molecule type" value="Genomic_DNA"/>
</dbReference>
<reference evidence="1" key="1">
    <citation type="journal article" date="2015" name="Genome Biol. Evol.">
        <title>Organellar Genomes of White Spruce (Picea glauca): Assembly and Annotation.</title>
        <authorList>
            <person name="Jackman S.D."/>
            <person name="Warren R.L."/>
            <person name="Gibb E.A."/>
            <person name="Vandervalk B.P."/>
            <person name="Mohamadi H."/>
            <person name="Chu J."/>
            <person name="Raymond A."/>
            <person name="Pleasance S."/>
            <person name="Coope R."/>
            <person name="Wildung M.R."/>
            <person name="Ritland C.E."/>
            <person name="Bousquet J."/>
            <person name="Jones S.J."/>
            <person name="Bohlmann J."/>
            <person name="Birol I."/>
        </authorList>
    </citation>
    <scope>NUCLEOTIDE SEQUENCE [LARGE SCALE GENOMIC DNA]</scope>
    <source>
        <tissue evidence="1">Flushing bud</tissue>
    </source>
</reference>
<gene>
    <name evidence="1" type="ORF">ABT39_MTgene4960</name>
</gene>
<organism evidence="1">
    <name type="scientific">Picea glauca</name>
    <name type="common">White spruce</name>
    <name type="synonym">Pinus glauca</name>
    <dbReference type="NCBI Taxonomy" id="3330"/>
    <lineage>
        <taxon>Eukaryota</taxon>
        <taxon>Viridiplantae</taxon>
        <taxon>Streptophyta</taxon>
        <taxon>Embryophyta</taxon>
        <taxon>Tracheophyta</taxon>
        <taxon>Spermatophyta</taxon>
        <taxon>Pinopsida</taxon>
        <taxon>Pinidae</taxon>
        <taxon>Conifers I</taxon>
        <taxon>Pinales</taxon>
        <taxon>Pinaceae</taxon>
        <taxon>Picea</taxon>
    </lineage>
</organism>
<proteinExistence type="predicted"/>
<protein>
    <submittedName>
        <fullName evidence="1">Uncharacterized protein</fullName>
    </submittedName>
</protein>
<geneLocation type="mitochondrion" evidence="1"/>
<name>A0A101LZ12_PICGL</name>
<keyword evidence="1" id="KW-0496">Mitochondrion</keyword>
<dbReference type="AlphaFoldDB" id="A0A101LZ12"/>
<evidence type="ECO:0000313" key="1">
    <source>
        <dbReference type="EMBL" id="KUM47965.1"/>
    </source>
</evidence>